<organism evidence="1 2">
    <name type="scientific">Aerococcus urinaeequi</name>
    <dbReference type="NCBI Taxonomy" id="51665"/>
    <lineage>
        <taxon>Bacteria</taxon>
        <taxon>Bacillati</taxon>
        <taxon>Bacillota</taxon>
        <taxon>Bacilli</taxon>
        <taxon>Lactobacillales</taxon>
        <taxon>Aerococcaceae</taxon>
        <taxon>Aerococcus</taxon>
    </lineage>
</organism>
<dbReference type="EMBL" id="CP063065">
    <property type="protein sequence ID" value="QOQ79917.1"/>
    <property type="molecule type" value="Genomic_DNA"/>
</dbReference>
<dbReference type="SUPFAM" id="SSF48371">
    <property type="entry name" value="ARM repeat"/>
    <property type="match status" value="1"/>
</dbReference>
<sequence>MGWILRDYAKTNQTWVKNFLKIHESDLSNLTCREATKYFYLEKNQI</sequence>
<evidence type="ECO:0000313" key="1">
    <source>
        <dbReference type="EMBL" id="QOQ79917.1"/>
    </source>
</evidence>
<dbReference type="Pfam" id="PF08713">
    <property type="entry name" value="DNA_alkylation"/>
    <property type="match status" value="1"/>
</dbReference>
<reference evidence="1 2" key="1">
    <citation type="submission" date="2020-10" db="EMBL/GenBank/DDBJ databases">
        <title>Plasmid carrying two tetracycline resistance determinant.</title>
        <authorList>
            <person name="Yang Q."/>
        </authorList>
    </citation>
    <scope>NUCLEOTIDE SEQUENCE [LARGE SCALE GENOMIC DNA]</scope>
    <source>
        <strain evidence="1 2">T43</strain>
    </source>
</reference>
<evidence type="ECO:0000313" key="2">
    <source>
        <dbReference type="Proteomes" id="UP000595091"/>
    </source>
</evidence>
<gene>
    <name evidence="1" type="ORF">IMX20_04380</name>
</gene>
<dbReference type="Proteomes" id="UP000595091">
    <property type="component" value="Chromosome"/>
</dbReference>
<dbReference type="Gene3D" id="1.25.40.290">
    <property type="entry name" value="ARM repeat domains"/>
    <property type="match status" value="1"/>
</dbReference>
<dbReference type="AlphaFoldDB" id="A0A7M1KUC8"/>
<proteinExistence type="predicted"/>
<protein>
    <submittedName>
        <fullName evidence="1">DNA alkylation repair protein</fullName>
    </submittedName>
</protein>
<dbReference type="InterPro" id="IPR014825">
    <property type="entry name" value="DNA_alkylation"/>
</dbReference>
<name>A0A7M1KUC8_9LACT</name>
<accession>A0A7M1KUC8</accession>
<dbReference type="InterPro" id="IPR016024">
    <property type="entry name" value="ARM-type_fold"/>
</dbReference>